<reference evidence="1 2" key="1">
    <citation type="journal article" date="2005" name="Arch. Microbiol.">
        <title>The genome sequence of an anaerobic aromatic-degrading denitrifying bacterium, strain EbN1.</title>
        <authorList>
            <person name="Rabus R."/>
            <person name="Kube M."/>
            <person name="Heider J."/>
            <person name="Beck A."/>
            <person name="Heitmann K."/>
            <person name="Widdel F."/>
            <person name="Reinhardt R."/>
        </authorList>
    </citation>
    <scope>NUCLEOTIDE SEQUENCE [LARGE SCALE GENOMIC DNA]</scope>
    <source>
        <strain evidence="1 2">EbN1</strain>
    </source>
</reference>
<dbReference type="EMBL" id="CR555306">
    <property type="protein sequence ID" value="CAI09097.1"/>
    <property type="molecule type" value="Genomic_DNA"/>
</dbReference>
<keyword evidence="2" id="KW-1185">Reference proteome</keyword>
<dbReference type="OrthoDB" id="8617598at2"/>
<dbReference type="STRING" id="76114.ebA5238"/>
<name>Q5P0R7_AROAE</name>
<proteinExistence type="predicted"/>
<dbReference type="RefSeq" id="WP_011238778.1">
    <property type="nucleotide sequence ID" value="NC_006513.1"/>
</dbReference>
<protein>
    <submittedName>
        <fullName evidence="1">Uncharacterized protein</fullName>
    </submittedName>
</protein>
<dbReference type="AlphaFoldDB" id="Q5P0R7"/>
<dbReference type="KEGG" id="eba:ebA5238"/>
<accession>Q5P0R7</accession>
<dbReference type="HOGENOM" id="CLU_2340727_0_0_4"/>
<organism evidence="1 2">
    <name type="scientific">Aromatoleum aromaticum (strain DSM 19018 / LMG 30748 / EbN1)</name>
    <name type="common">Azoarcus sp. (strain EbN1)</name>
    <dbReference type="NCBI Taxonomy" id="76114"/>
    <lineage>
        <taxon>Bacteria</taxon>
        <taxon>Pseudomonadati</taxon>
        <taxon>Pseudomonadota</taxon>
        <taxon>Betaproteobacteria</taxon>
        <taxon>Rhodocyclales</taxon>
        <taxon>Rhodocyclaceae</taxon>
        <taxon>Aromatoleum</taxon>
    </lineage>
</organism>
<evidence type="ECO:0000313" key="1">
    <source>
        <dbReference type="EMBL" id="CAI09097.1"/>
    </source>
</evidence>
<evidence type="ECO:0000313" key="2">
    <source>
        <dbReference type="Proteomes" id="UP000006552"/>
    </source>
</evidence>
<gene>
    <name evidence="1" type="ORF">ebA5238</name>
</gene>
<dbReference type="Proteomes" id="UP000006552">
    <property type="component" value="Chromosome"/>
</dbReference>
<sequence length="97" mass="10532">MLLLLSGEGPSDLGRCAMPVGQCDGDAFEAGPVAVLVDQIVQSVLKYSVLRDVPTRLRYVTKECLDDVADNLRGNRRAVSLTGRKQGQETGYFTKMA</sequence>